<gene>
    <name evidence="3" type="primary">xdhC</name>
    <name evidence="3" type="ORF">ACFOHV_15620</name>
</gene>
<organism evidence="3 4">
    <name type="scientific">Ciceribacter thiooxidans</name>
    <dbReference type="NCBI Taxonomy" id="1969821"/>
    <lineage>
        <taxon>Bacteria</taxon>
        <taxon>Pseudomonadati</taxon>
        <taxon>Pseudomonadota</taxon>
        <taxon>Alphaproteobacteria</taxon>
        <taxon>Hyphomicrobiales</taxon>
        <taxon>Rhizobiaceae</taxon>
        <taxon>Ciceribacter</taxon>
    </lineage>
</organism>
<dbReference type="InterPro" id="IPR027051">
    <property type="entry name" value="XdhC_Rossmann_dom"/>
</dbReference>
<name>A0ABV7I583_9HYPH</name>
<dbReference type="PANTHER" id="PTHR30388:SF6">
    <property type="entry name" value="XANTHINE DEHYDROGENASE SUBUNIT A-RELATED"/>
    <property type="match status" value="1"/>
</dbReference>
<proteinExistence type="predicted"/>
<evidence type="ECO:0000259" key="2">
    <source>
        <dbReference type="Pfam" id="PF13478"/>
    </source>
</evidence>
<dbReference type="InterPro" id="IPR052698">
    <property type="entry name" value="MoCofactor_Util/Proc"/>
</dbReference>
<evidence type="ECO:0000259" key="1">
    <source>
        <dbReference type="Pfam" id="PF02625"/>
    </source>
</evidence>
<dbReference type="InterPro" id="IPR003777">
    <property type="entry name" value="XdhC_CoxI"/>
</dbReference>
<evidence type="ECO:0000313" key="3">
    <source>
        <dbReference type="EMBL" id="MFC3164708.1"/>
    </source>
</evidence>
<dbReference type="InterPro" id="IPR014308">
    <property type="entry name" value="Xanthine_DH_XdhC"/>
</dbReference>
<reference evidence="4" key="1">
    <citation type="journal article" date="2019" name="Int. J. Syst. Evol. Microbiol.">
        <title>The Global Catalogue of Microorganisms (GCM) 10K type strain sequencing project: providing services to taxonomists for standard genome sequencing and annotation.</title>
        <authorList>
            <consortium name="The Broad Institute Genomics Platform"/>
            <consortium name="The Broad Institute Genome Sequencing Center for Infectious Disease"/>
            <person name="Wu L."/>
            <person name="Ma J."/>
        </authorList>
    </citation>
    <scope>NUCLEOTIDE SEQUENCE [LARGE SCALE GENOMIC DNA]</scope>
    <source>
        <strain evidence="4">KCTC 52231</strain>
    </source>
</reference>
<dbReference type="Pfam" id="PF13478">
    <property type="entry name" value="XdhC_C"/>
    <property type="match status" value="1"/>
</dbReference>
<protein>
    <submittedName>
        <fullName evidence="3">Xanthine dehydrogenase accessory protein XdhC</fullName>
    </submittedName>
</protein>
<comment type="caution">
    <text evidence="3">The sequence shown here is derived from an EMBL/GenBank/DDBJ whole genome shotgun (WGS) entry which is preliminary data.</text>
</comment>
<sequence length="275" mass="29019">MISLPDVLANHPDLILVEVREAKGSTPREAGAYMLVAPAASWGTIGGGQMELLAIEKARAMLSEGETEDAFDLPLGPEIGQCCGGRVVIDLTRIGEEERLELLAREEKARKELPQVFVFGAGHVGLALAAALAPLPVATTVVETRSDTIENLPHGIAGRLAALPEAVVGEIAPGGAAVILTHDHALDFLIAREALAREDLAYVGMIGSATKRATFESVMRREGFASERSARLVLPIGGDTIRDKRPPVIAAMVAAELMAALLGKRTLSRQTLRGG</sequence>
<dbReference type="Pfam" id="PF02625">
    <property type="entry name" value="XdhC_CoxI"/>
    <property type="match status" value="1"/>
</dbReference>
<evidence type="ECO:0000313" key="4">
    <source>
        <dbReference type="Proteomes" id="UP001595647"/>
    </source>
</evidence>
<dbReference type="Proteomes" id="UP001595647">
    <property type="component" value="Unassembled WGS sequence"/>
</dbReference>
<dbReference type="RefSeq" id="WP_182306649.1">
    <property type="nucleotide sequence ID" value="NZ_CP059896.1"/>
</dbReference>
<feature type="domain" description="XdhC- CoxI" evidence="1">
    <location>
        <begin position="13"/>
        <end position="67"/>
    </location>
</feature>
<dbReference type="PANTHER" id="PTHR30388">
    <property type="entry name" value="ALDEHYDE OXIDOREDUCTASE MOLYBDENUM COFACTOR ASSEMBLY PROTEIN"/>
    <property type="match status" value="1"/>
</dbReference>
<dbReference type="Gene3D" id="3.40.50.720">
    <property type="entry name" value="NAD(P)-binding Rossmann-like Domain"/>
    <property type="match status" value="1"/>
</dbReference>
<keyword evidence="4" id="KW-1185">Reference proteome</keyword>
<feature type="domain" description="XdhC Rossmann" evidence="2">
    <location>
        <begin position="116"/>
        <end position="257"/>
    </location>
</feature>
<dbReference type="NCBIfam" id="TIGR02964">
    <property type="entry name" value="xanthine_xdhC"/>
    <property type="match status" value="1"/>
</dbReference>
<accession>A0ABV7I583</accession>
<dbReference type="EMBL" id="JBHRTG010000019">
    <property type="protein sequence ID" value="MFC3164708.1"/>
    <property type="molecule type" value="Genomic_DNA"/>
</dbReference>